<dbReference type="PANTHER" id="PTHR10668">
    <property type="entry name" value="PHYTOENE DEHYDROGENASE"/>
    <property type="match status" value="1"/>
</dbReference>
<feature type="domain" description="Amine oxidase" evidence="4">
    <location>
        <begin position="20"/>
        <end position="457"/>
    </location>
</feature>
<comment type="function">
    <text evidence="1">Probable oxidoreductase that may play a role as regulator of mitochondrial function.</text>
</comment>
<name>A0A1G7HW55_9BACT</name>
<dbReference type="SUPFAM" id="SSF51905">
    <property type="entry name" value="FAD/NAD(P)-binding domain"/>
    <property type="match status" value="1"/>
</dbReference>
<reference evidence="6" key="1">
    <citation type="submission" date="2016-10" db="EMBL/GenBank/DDBJ databases">
        <authorList>
            <person name="Varghese N."/>
            <person name="Submissions S."/>
        </authorList>
    </citation>
    <scope>NUCLEOTIDE SEQUENCE [LARGE SCALE GENOMIC DNA]</scope>
    <source>
        <strain evidence="6">GAS232</strain>
    </source>
</reference>
<dbReference type="PRINTS" id="PR00419">
    <property type="entry name" value="ADXRDTASE"/>
</dbReference>
<dbReference type="AlphaFoldDB" id="A0A1G7HW55"/>
<dbReference type="InterPro" id="IPR036188">
    <property type="entry name" value="FAD/NAD-bd_sf"/>
</dbReference>
<dbReference type="EMBL" id="LT629690">
    <property type="protein sequence ID" value="SDF04588.1"/>
    <property type="molecule type" value="Genomic_DNA"/>
</dbReference>
<dbReference type="RefSeq" id="WP_231966782.1">
    <property type="nucleotide sequence ID" value="NZ_LT629690.1"/>
</dbReference>
<dbReference type="Gene3D" id="3.50.50.60">
    <property type="entry name" value="FAD/NAD(P)-binding domain"/>
    <property type="match status" value="1"/>
</dbReference>
<dbReference type="GO" id="GO:0016491">
    <property type="term" value="F:oxidoreductase activity"/>
    <property type="evidence" value="ECO:0007669"/>
    <property type="project" value="InterPro"/>
</dbReference>
<organism evidence="5 6">
    <name type="scientific">Terriglobus roseus</name>
    <dbReference type="NCBI Taxonomy" id="392734"/>
    <lineage>
        <taxon>Bacteria</taxon>
        <taxon>Pseudomonadati</taxon>
        <taxon>Acidobacteriota</taxon>
        <taxon>Terriglobia</taxon>
        <taxon>Terriglobales</taxon>
        <taxon>Acidobacteriaceae</taxon>
        <taxon>Terriglobus</taxon>
    </lineage>
</organism>
<evidence type="ECO:0000256" key="3">
    <source>
        <dbReference type="ARBA" id="ARBA00040298"/>
    </source>
</evidence>
<sequence>MIRGMNSSKSAAVVGSGPNGLAAAIALARAGVHVTVFEAAAQAGGCLRSEALTLPGCIHDAGAGVFPLAKASPFLRTLPLEQHGLTWIEPDVPVAHPLDDGDSVALLHDVNATASLLGEDAQRWNQWMRPLLASWPSLLQDALSPLLRIPRHPFRMARLGMDALHSARNLANHLRTTRAKALFAGLAAHAAVPLEMTASAGEGLVLAAAAHSTGWPVARGGSQSVANAMLSLLQELGAEIVLQHPVASLRDLPQADALLLDVTPRQFVSLAGDALSQSEAKVLSAVQLSPGACKVDWALSSPIPWQSELPRRAGTVHLGGSFEEIAASERDGRNAIASDRPYVLLSQPSLFDATRAPAGMHTAWGYCHVPNGSTEDFSQRIEDQVERFAPGFRNTILARHVRTATDMERWNPNLLGGDITGGAMTLKQIVLRTRHRTPIRGVYLCSSSTAPGGGVHGMCGWHAASAAAVDMGLPRLRLT</sequence>
<gene>
    <name evidence="5" type="ORF">SAMN05444167_1229</name>
</gene>
<evidence type="ECO:0000256" key="1">
    <source>
        <dbReference type="ARBA" id="ARBA00037217"/>
    </source>
</evidence>
<dbReference type="InterPro" id="IPR002937">
    <property type="entry name" value="Amino_oxidase"/>
</dbReference>
<keyword evidence="6" id="KW-1185">Reference proteome</keyword>
<comment type="subunit">
    <text evidence="2">Interacts with COX5B; this interaction may contribute to localize PYROXD2 to the inner face of the inner mitochondrial membrane.</text>
</comment>
<accession>A0A1G7HW55</accession>
<dbReference type="Gene3D" id="3.90.660.50">
    <property type="match status" value="1"/>
</dbReference>
<dbReference type="PANTHER" id="PTHR10668:SF105">
    <property type="entry name" value="DEHYDROGENASE-RELATED"/>
    <property type="match status" value="1"/>
</dbReference>
<evidence type="ECO:0000259" key="4">
    <source>
        <dbReference type="Pfam" id="PF01593"/>
    </source>
</evidence>
<proteinExistence type="predicted"/>
<evidence type="ECO:0000313" key="5">
    <source>
        <dbReference type="EMBL" id="SDF04588.1"/>
    </source>
</evidence>
<protein>
    <recommendedName>
        <fullName evidence="3">Pyridine nucleotide-disulfide oxidoreductase domain-containing protein 2</fullName>
    </recommendedName>
</protein>
<dbReference type="Pfam" id="PF01593">
    <property type="entry name" value="Amino_oxidase"/>
    <property type="match status" value="1"/>
</dbReference>
<evidence type="ECO:0000313" key="6">
    <source>
        <dbReference type="Proteomes" id="UP000182427"/>
    </source>
</evidence>
<evidence type="ECO:0000256" key="2">
    <source>
        <dbReference type="ARBA" id="ARBA00038825"/>
    </source>
</evidence>
<dbReference type="Proteomes" id="UP000182427">
    <property type="component" value="Chromosome I"/>
</dbReference>